<dbReference type="PANTHER" id="PTHR24220">
    <property type="entry name" value="IMPORT ATP-BINDING PROTEIN"/>
    <property type="match status" value="1"/>
</dbReference>
<keyword evidence="1" id="KW-0813">Transport</keyword>
<evidence type="ECO:0000259" key="5">
    <source>
        <dbReference type="PROSITE" id="PS50893"/>
    </source>
</evidence>
<dbReference type="InterPro" id="IPR027417">
    <property type="entry name" value="P-loop_NTPase"/>
</dbReference>
<name>A0A7W8DGP7_9BACT</name>
<dbReference type="CDD" id="cd03255">
    <property type="entry name" value="ABC_MJ0796_LolCDE_FtsE"/>
    <property type="match status" value="1"/>
</dbReference>
<dbReference type="Pfam" id="PF00005">
    <property type="entry name" value="ABC_tran"/>
    <property type="match status" value="1"/>
</dbReference>
<keyword evidence="6" id="KW-0449">Lipoprotein</keyword>
<reference evidence="6 7" key="1">
    <citation type="submission" date="2020-08" db="EMBL/GenBank/DDBJ databases">
        <title>Genomic Encyclopedia of Type Strains, Phase IV (KMG-IV): sequencing the most valuable type-strain genomes for metagenomic binning, comparative biology and taxonomic classification.</title>
        <authorList>
            <person name="Goeker M."/>
        </authorList>
    </citation>
    <scope>NUCLEOTIDE SEQUENCE [LARGE SCALE GENOMIC DNA]</scope>
    <source>
        <strain evidence="6 7">DSM 22071</strain>
    </source>
</reference>
<dbReference type="PROSITE" id="PS50893">
    <property type="entry name" value="ABC_TRANSPORTER_2"/>
    <property type="match status" value="1"/>
</dbReference>
<comment type="caution">
    <text evidence="6">The sequence shown here is derived from an EMBL/GenBank/DDBJ whole genome shotgun (WGS) entry which is preliminary data.</text>
</comment>
<dbReference type="SMART" id="SM00382">
    <property type="entry name" value="AAA"/>
    <property type="match status" value="1"/>
</dbReference>
<dbReference type="PROSITE" id="PS00211">
    <property type="entry name" value="ABC_TRANSPORTER_1"/>
    <property type="match status" value="1"/>
</dbReference>
<protein>
    <submittedName>
        <fullName evidence="6">Lipoprotein-releasing system ATP-binding protein</fullName>
        <ecNumber evidence="6">3.6.3.-</ecNumber>
    </submittedName>
</protein>
<dbReference type="GO" id="GO:0005524">
    <property type="term" value="F:ATP binding"/>
    <property type="evidence" value="ECO:0007669"/>
    <property type="project" value="UniProtKB-KW"/>
</dbReference>
<comment type="similarity">
    <text evidence="4">Belongs to the ABC transporter superfamily. Macrolide exporter (TC 3.A.1.122) family.</text>
</comment>
<gene>
    <name evidence="6" type="ORF">HNR37_000899</name>
</gene>
<dbReference type="GO" id="GO:0098796">
    <property type="term" value="C:membrane protein complex"/>
    <property type="evidence" value="ECO:0007669"/>
    <property type="project" value="UniProtKB-ARBA"/>
</dbReference>
<dbReference type="Gene3D" id="3.40.50.300">
    <property type="entry name" value="P-loop containing nucleotide triphosphate hydrolases"/>
    <property type="match status" value="1"/>
</dbReference>
<dbReference type="InterPro" id="IPR017911">
    <property type="entry name" value="MacB-like_ATP-bd"/>
</dbReference>
<feature type="domain" description="ABC transporter" evidence="5">
    <location>
        <begin position="12"/>
        <end position="221"/>
    </location>
</feature>
<dbReference type="FunFam" id="3.40.50.300:FF:000032">
    <property type="entry name" value="Export ABC transporter ATP-binding protein"/>
    <property type="match status" value="1"/>
</dbReference>
<evidence type="ECO:0000256" key="3">
    <source>
        <dbReference type="ARBA" id="ARBA00022840"/>
    </source>
</evidence>
<evidence type="ECO:0000256" key="4">
    <source>
        <dbReference type="ARBA" id="ARBA00038388"/>
    </source>
</evidence>
<accession>A0A7W8DGP7</accession>
<evidence type="ECO:0000313" key="6">
    <source>
        <dbReference type="EMBL" id="MBB5021587.1"/>
    </source>
</evidence>
<keyword evidence="6" id="KW-0378">Hydrolase</keyword>
<dbReference type="GO" id="GO:0022857">
    <property type="term" value="F:transmembrane transporter activity"/>
    <property type="evidence" value="ECO:0007669"/>
    <property type="project" value="TreeGrafter"/>
</dbReference>
<dbReference type="Proteomes" id="UP000528322">
    <property type="component" value="Unassembled WGS sequence"/>
</dbReference>
<keyword evidence="2" id="KW-0547">Nucleotide-binding</keyword>
<keyword evidence="3 6" id="KW-0067">ATP-binding</keyword>
<sequence length="221" mass="24231">MAATDTPILQGLGLSRLYSSGSLAVKVLDGLNIDVHRGEIIAITGKSGSGKSTLLHLLGGLDRPDEGEVLFEGQTLKGASEDFLARYRNRNIGFVFQFHHLLADFNALENVTMPMTIAGKPDPDLARHLLKIVGLDQRWHHHASELSGGEQQRVAIARALANEPKILLMDEPTGNLDEDNSNHIMEILQDIRQRHNTTIVIVTHSLALAQQCDRTLNLGVL</sequence>
<dbReference type="EMBL" id="JACHID010000004">
    <property type="protein sequence ID" value="MBB5021587.1"/>
    <property type="molecule type" value="Genomic_DNA"/>
</dbReference>
<dbReference type="InterPro" id="IPR015854">
    <property type="entry name" value="ABC_transpr_LolD-like"/>
</dbReference>
<proteinExistence type="inferred from homology"/>
<dbReference type="GO" id="GO:0005886">
    <property type="term" value="C:plasma membrane"/>
    <property type="evidence" value="ECO:0007669"/>
    <property type="project" value="TreeGrafter"/>
</dbReference>
<dbReference type="InterPro" id="IPR003439">
    <property type="entry name" value="ABC_transporter-like_ATP-bd"/>
</dbReference>
<dbReference type="InterPro" id="IPR003593">
    <property type="entry name" value="AAA+_ATPase"/>
</dbReference>
<dbReference type="PANTHER" id="PTHR24220:SF689">
    <property type="entry name" value="LIPOPROTEIN-RELEASING SYSTEM ATP-BINDING PROTEIN LOLD"/>
    <property type="match status" value="1"/>
</dbReference>
<dbReference type="EC" id="3.6.3.-" evidence="6"/>
<evidence type="ECO:0000256" key="1">
    <source>
        <dbReference type="ARBA" id="ARBA00022448"/>
    </source>
</evidence>
<dbReference type="InterPro" id="IPR017871">
    <property type="entry name" value="ABC_transporter-like_CS"/>
</dbReference>
<keyword evidence="7" id="KW-1185">Reference proteome</keyword>
<organism evidence="6 7">
    <name type="scientific">Desulfurispira natronophila</name>
    <dbReference type="NCBI Taxonomy" id="682562"/>
    <lineage>
        <taxon>Bacteria</taxon>
        <taxon>Pseudomonadati</taxon>
        <taxon>Chrysiogenota</taxon>
        <taxon>Chrysiogenia</taxon>
        <taxon>Chrysiogenales</taxon>
        <taxon>Chrysiogenaceae</taxon>
        <taxon>Desulfurispira</taxon>
    </lineage>
</organism>
<dbReference type="RefSeq" id="WP_246347229.1">
    <property type="nucleotide sequence ID" value="NZ_JACHID010000004.1"/>
</dbReference>
<dbReference type="AlphaFoldDB" id="A0A7W8DGP7"/>
<dbReference type="GO" id="GO:0016887">
    <property type="term" value="F:ATP hydrolysis activity"/>
    <property type="evidence" value="ECO:0007669"/>
    <property type="project" value="InterPro"/>
</dbReference>
<evidence type="ECO:0000313" key="7">
    <source>
        <dbReference type="Proteomes" id="UP000528322"/>
    </source>
</evidence>
<evidence type="ECO:0000256" key="2">
    <source>
        <dbReference type="ARBA" id="ARBA00022741"/>
    </source>
</evidence>
<dbReference type="SUPFAM" id="SSF52540">
    <property type="entry name" value="P-loop containing nucleoside triphosphate hydrolases"/>
    <property type="match status" value="1"/>
</dbReference>